<organism evidence="1 2">
    <name type="scientific">Georgenia halophila</name>
    <dbReference type="NCBI Taxonomy" id="620889"/>
    <lineage>
        <taxon>Bacteria</taxon>
        <taxon>Bacillati</taxon>
        <taxon>Actinomycetota</taxon>
        <taxon>Actinomycetes</taxon>
        <taxon>Micrococcales</taxon>
        <taxon>Bogoriellaceae</taxon>
        <taxon>Georgenia</taxon>
    </lineage>
</organism>
<comment type="caution">
    <text evidence="1">The sequence shown here is derived from an EMBL/GenBank/DDBJ whole genome shotgun (WGS) entry which is preliminary data.</text>
</comment>
<keyword evidence="2" id="KW-1185">Reference proteome</keyword>
<proteinExistence type="predicted"/>
<evidence type="ECO:0000313" key="2">
    <source>
        <dbReference type="Proteomes" id="UP001500622"/>
    </source>
</evidence>
<sequence length="198" mass="20351">MTRTSRPTSRRTKALVAGGAAVLLLAGAGGSFARWSDSTGVDSASFASGDLGITQSGGTWTDQLGVTVADPANYLMVPGTTLTYNGTLDVVVEGENLEAAITTDFTDVTSSTELAQALEVDMTIDGTDMTVVGAEATSTPIISSGQHPLVITVAFPQTREDGTDWGTYAQDGVLDLTAFDVSLTQDTAATQPVVDPAL</sequence>
<evidence type="ECO:0000313" key="1">
    <source>
        <dbReference type="EMBL" id="GAA4415189.1"/>
    </source>
</evidence>
<dbReference type="EMBL" id="BAABGN010000001">
    <property type="protein sequence ID" value="GAA4415189.1"/>
    <property type="molecule type" value="Genomic_DNA"/>
</dbReference>
<name>A0ABP8KTD1_9MICO</name>
<dbReference type="InterPro" id="IPR023833">
    <property type="entry name" value="Signal_pept_SipW-depend-type"/>
</dbReference>
<protein>
    <recommendedName>
        <fullName evidence="3">Alternate-type signal peptide domain-containing protein</fullName>
    </recommendedName>
</protein>
<gene>
    <name evidence="1" type="ORF">GCM10023169_01280</name>
</gene>
<dbReference type="InterPro" id="IPR024006">
    <property type="entry name" value="Alt_signal_exp_actinobact"/>
</dbReference>
<dbReference type="NCBIfam" id="TIGR04088">
    <property type="entry name" value="cognate_SipW"/>
    <property type="match status" value="1"/>
</dbReference>
<dbReference type="RefSeq" id="WP_345214555.1">
    <property type="nucleotide sequence ID" value="NZ_BAABGN010000001.1"/>
</dbReference>
<dbReference type="NCBIfam" id="TIGR04089">
    <property type="entry name" value="exp_by_SipW_III"/>
    <property type="match status" value="1"/>
</dbReference>
<accession>A0ABP8KTD1</accession>
<evidence type="ECO:0008006" key="3">
    <source>
        <dbReference type="Google" id="ProtNLM"/>
    </source>
</evidence>
<reference evidence="2" key="1">
    <citation type="journal article" date="2019" name="Int. J. Syst. Evol. Microbiol.">
        <title>The Global Catalogue of Microorganisms (GCM) 10K type strain sequencing project: providing services to taxonomists for standard genome sequencing and annotation.</title>
        <authorList>
            <consortium name="The Broad Institute Genomics Platform"/>
            <consortium name="The Broad Institute Genome Sequencing Center for Infectious Disease"/>
            <person name="Wu L."/>
            <person name="Ma J."/>
        </authorList>
    </citation>
    <scope>NUCLEOTIDE SEQUENCE [LARGE SCALE GENOMIC DNA]</scope>
    <source>
        <strain evidence="2">JCM 17810</strain>
    </source>
</reference>
<dbReference type="Proteomes" id="UP001500622">
    <property type="component" value="Unassembled WGS sequence"/>
</dbReference>